<reference evidence="5 6" key="1">
    <citation type="journal article" date="2019" name="Sci. Rep.">
        <title>A multi-omics analysis of the grapevine pathogen Lasiodiplodia theobromae reveals that temperature affects the expression of virulence- and pathogenicity-related genes.</title>
        <authorList>
            <person name="Felix C."/>
            <person name="Meneses R."/>
            <person name="Goncalves M.F.M."/>
            <person name="Tilleman L."/>
            <person name="Duarte A.S."/>
            <person name="Jorrin-Novo J.V."/>
            <person name="Van de Peer Y."/>
            <person name="Deforce D."/>
            <person name="Van Nieuwerburgh F."/>
            <person name="Esteves A.C."/>
            <person name="Alves A."/>
        </authorList>
    </citation>
    <scope>NUCLEOTIDE SEQUENCE [LARGE SCALE GENOMIC DNA]</scope>
    <source>
        <strain evidence="5 6">LA-SOL3</strain>
    </source>
</reference>
<dbReference type="CDD" id="cd00067">
    <property type="entry name" value="GAL4"/>
    <property type="match status" value="1"/>
</dbReference>
<comment type="subcellular location">
    <subcellularLocation>
        <location evidence="1">Nucleus</location>
    </subcellularLocation>
</comment>
<dbReference type="Gene3D" id="4.10.240.10">
    <property type="entry name" value="Zn(2)-C6 fungal-type DNA-binding domain"/>
    <property type="match status" value="1"/>
</dbReference>
<dbReference type="OrthoDB" id="5213892at2759"/>
<evidence type="ECO:0000313" key="5">
    <source>
        <dbReference type="EMBL" id="KAB2570951.1"/>
    </source>
</evidence>
<feature type="region of interest" description="Disordered" evidence="3">
    <location>
        <begin position="132"/>
        <end position="184"/>
    </location>
</feature>
<evidence type="ECO:0000256" key="3">
    <source>
        <dbReference type="SAM" id="MobiDB-lite"/>
    </source>
</evidence>
<dbReference type="GO" id="GO:0008270">
    <property type="term" value="F:zinc ion binding"/>
    <property type="evidence" value="ECO:0007669"/>
    <property type="project" value="InterPro"/>
</dbReference>
<dbReference type="PANTHER" id="PTHR37534">
    <property type="entry name" value="TRANSCRIPTIONAL ACTIVATOR PROTEIN UGA3"/>
    <property type="match status" value="1"/>
</dbReference>
<dbReference type="Pfam" id="PF00172">
    <property type="entry name" value="Zn_clus"/>
    <property type="match status" value="1"/>
</dbReference>
<evidence type="ECO:0000256" key="2">
    <source>
        <dbReference type="ARBA" id="ARBA00023242"/>
    </source>
</evidence>
<comment type="caution">
    <text evidence="5">The sequence shown here is derived from an EMBL/GenBank/DDBJ whole genome shotgun (WGS) entry which is preliminary data.</text>
</comment>
<protein>
    <submittedName>
        <fullName evidence="5">Ustiloxin B cluster transcription factor ustR</fullName>
    </submittedName>
</protein>
<dbReference type="GO" id="GO:0000976">
    <property type="term" value="F:transcription cis-regulatory region binding"/>
    <property type="evidence" value="ECO:0007669"/>
    <property type="project" value="TreeGrafter"/>
</dbReference>
<dbReference type="EMBL" id="VCHE01000116">
    <property type="protein sequence ID" value="KAB2570951.1"/>
    <property type="molecule type" value="Genomic_DNA"/>
</dbReference>
<accession>A0A5N5D029</accession>
<gene>
    <name evidence="5" type="primary">ustR_1</name>
    <name evidence="5" type="ORF">DBV05_g10381</name>
</gene>
<sequence>MRSTKATGSCWTCRLRRVSCDKAAPACAACTSRHIKCHGYGPQKPDWMDGGRREQEVHQRIKSAVKIHTRSRKLQLYALARSQQARSQSPLAPSSGSERSVVVRRGDGPLLSSASSASPLLAIASPAAVVEGSPDTASSCGSERPTAAERGSESATPDLGRAETSYHSLSSSAHGEHSHSHSHWPLSHRTAAATAFSRGALPYDEAELLMYYLDHVFPMQYPYHSARTKSRGWLLWLLSKNGPLYRASLSLAALHQRLVSVGGEGEDVPFEYHNSTLRELQDFIGAATMDGLPSGDELCAEIVACGAALVSFEVFTGGTENWQPHLQSTVSILKTIDPSRLTANPSQRSNGVDAALAFHAPVLLWMDILSCIATCQKPQLPYDHWLSSSHDIDLAQIMGCQNWAMKAIGDLATLQEWKMESLTSGTFRVEEFTAKAQWIEDELENGIEALQLTKEVS</sequence>
<feature type="domain" description="Zn(2)-C6 fungal-type" evidence="4">
    <location>
        <begin position="9"/>
        <end position="37"/>
    </location>
</feature>
<dbReference type="SUPFAM" id="SSF57701">
    <property type="entry name" value="Zn2/Cys6 DNA-binding domain"/>
    <property type="match status" value="1"/>
</dbReference>
<dbReference type="PROSITE" id="PS50048">
    <property type="entry name" value="ZN2_CY6_FUNGAL_2"/>
    <property type="match status" value="1"/>
</dbReference>
<evidence type="ECO:0000259" key="4">
    <source>
        <dbReference type="PROSITE" id="PS50048"/>
    </source>
</evidence>
<dbReference type="GO" id="GO:0000981">
    <property type="term" value="F:DNA-binding transcription factor activity, RNA polymerase II-specific"/>
    <property type="evidence" value="ECO:0007669"/>
    <property type="project" value="InterPro"/>
</dbReference>
<dbReference type="PANTHER" id="PTHR37534:SF26">
    <property type="entry name" value="TRANSCRIPTION FACTOR, PUTATIVE-RELATED"/>
    <property type="match status" value="1"/>
</dbReference>
<keyword evidence="2" id="KW-0539">Nucleus</keyword>
<dbReference type="Pfam" id="PF11951">
    <property type="entry name" value="Fungal_trans_2"/>
    <property type="match status" value="1"/>
</dbReference>
<dbReference type="GO" id="GO:0005634">
    <property type="term" value="C:nucleus"/>
    <property type="evidence" value="ECO:0007669"/>
    <property type="project" value="UniProtKB-SubCell"/>
</dbReference>
<dbReference type="Proteomes" id="UP000325902">
    <property type="component" value="Unassembled WGS sequence"/>
</dbReference>
<keyword evidence="6" id="KW-1185">Reference proteome</keyword>
<evidence type="ECO:0000256" key="1">
    <source>
        <dbReference type="ARBA" id="ARBA00004123"/>
    </source>
</evidence>
<organism evidence="5 6">
    <name type="scientific">Lasiodiplodia theobromae</name>
    <dbReference type="NCBI Taxonomy" id="45133"/>
    <lineage>
        <taxon>Eukaryota</taxon>
        <taxon>Fungi</taxon>
        <taxon>Dikarya</taxon>
        <taxon>Ascomycota</taxon>
        <taxon>Pezizomycotina</taxon>
        <taxon>Dothideomycetes</taxon>
        <taxon>Dothideomycetes incertae sedis</taxon>
        <taxon>Botryosphaeriales</taxon>
        <taxon>Botryosphaeriaceae</taxon>
        <taxon>Lasiodiplodia</taxon>
    </lineage>
</organism>
<dbReference type="AlphaFoldDB" id="A0A5N5D029"/>
<dbReference type="SMART" id="SM00066">
    <property type="entry name" value="GAL4"/>
    <property type="match status" value="1"/>
</dbReference>
<dbReference type="GO" id="GO:0045944">
    <property type="term" value="P:positive regulation of transcription by RNA polymerase II"/>
    <property type="evidence" value="ECO:0007669"/>
    <property type="project" value="TreeGrafter"/>
</dbReference>
<feature type="region of interest" description="Disordered" evidence="3">
    <location>
        <begin position="82"/>
        <end position="101"/>
    </location>
</feature>
<dbReference type="InterPro" id="IPR036864">
    <property type="entry name" value="Zn2-C6_fun-type_DNA-bd_sf"/>
</dbReference>
<evidence type="ECO:0000313" key="6">
    <source>
        <dbReference type="Proteomes" id="UP000325902"/>
    </source>
</evidence>
<dbReference type="PROSITE" id="PS00463">
    <property type="entry name" value="ZN2_CY6_FUNGAL_1"/>
    <property type="match status" value="1"/>
</dbReference>
<name>A0A5N5D029_9PEZI</name>
<dbReference type="InterPro" id="IPR021858">
    <property type="entry name" value="Fun_TF"/>
</dbReference>
<dbReference type="InterPro" id="IPR001138">
    <property type="entry name" value="Zn2Cys6_DnaBD"/>
</dbReference>
<feature type="compositionally biased region" description="Polar residues" evidence="3">
    <location>
        <begin position="82"/>
        <end position="92"/>
    </location>
</feature>
<proteinExistence type="predicted"/>